<dbReference type="GO" id="GO:0006865">
    <property type="term" value="P:amino acid transport"/>
    <property type="evidence" value="ECO:0007669"/>
    <property type="project" value="TreeGrafter"/>
</dbReference>
<dbReference type="SUPFAM" id="SSF53850">
    <property type="entry name" value="Periplasmic binding protein-like II"/>
    <property type="match status" value="1"/>
</dbReference>
<dbReference type="Proteomes" id="UP001500220">
    <property type="component" value="Unassembled WGS sequence"/>
</dbReference>
<dbReference type="InterPro" id="IPR001638">
    <property type="entry name" value="Solute-binding_3/MltF_N"/>
</dbReference>
<organism evidence="7 8">
    <name type="scientific">Saccharopolyspora thermophila</name>
    <dbReference type="NCBI Taxonomy" id="89367"/>
    <lineage>
        <taxon>Bacteria</taxon>
        <taxon>Bacillati</taxon>
        <taxon>Actinomycetota</taxon>
        <taxon>Actinomycetes</taxon>
        <taxon>Pseudonocardiales</taxon>
        <taxon>Pseudonocardiaceae</taxon>
        <taxon>Saccharopolyspora</taxon>
    </lineage>
</organism>
<dbReference type="Proteomes" id="UP000597989">
    <property type="component" value="Unassembled WGS sequence"/>
</dbReference>
<dbReference type="PANTHER" id="PTHR30085">
    <property type="entry name" value="AMINO ACID ABC TRANSPORTER PERMEASE"/>
    <property type="match status" value="1"/>
</dbReference>
<feature type="domain" description="Solute-binding protein family 3/N-terminal" evidence="5">
    <location>
        <begin position="69"/>
        <end position="188"/>
    </location>
</feature>
<gene>
    <name evidence="6" type="ORF">GCM10009545_48990</name>
    <name evidence="7" type="ORF">GCM10011581_38080</name>
</gene>
<dbReference type="PANTHER" id="PTHR30085:SF6">
    <property type="entry name" value="ABC TRANSPORTER GLUTAMINE-BINDING PROTEIN GLNH"/>
    <property type="match status" value="1"/>
</dbReference>
<reference evidence="7 8" key="1">
    <citation type="journal article" date="2014" name="Int. J. Syst. Evol. Microbiol.">
        <title>Complete genome sequence of Corynebacterium casei LMG S-19264T (=DSM 44701T), isolated from a smear-ripened cheese.</title>
        <authorList>
            <consortium name="US DOE Joint Genome Institute (JGI-PGF)"/>
            <person name="Walter F."/>
            <person name="Albersmeier A."/>
            <person name="Kalinowski J."/>
            <person name="Ruckert C."/>
        </authorList>
    </citation>
    <scope>NUCLEOTIDE SEQUENCE [LARGE SCALE GENOMIC DNA]</scope>
    <source>
        <strain evidence="7 8">CGMCC 4.7206</strain>
    </source>
</reference>
<sequence>MRMRVLAAVAAVAVVSSCGVDAGSASNAIPPQPLPAPSTPPPAPVPLAGDSVELDVSPTLAAIRQRRMLRVGVRADTPQFVTRDAAGEYQGFDAEIARDLARRIGLDAGQVQFRRLPPTLLVDAVATGNVDVLLGGTADTPQLIAVGPYVVTDAERYLVIRSDDRLFAEELRALVAESVADGSWQRAYETTLRPAGIQARPGS</sequence>
<comment type="similarity">
    <text evidence="1">Belongs to the bacterial solute-binding protein 3 family.</text>
</comment>
<proteinExistence type="inferred from homology"/>
<dbReference type="AlphaFoldDB" id="A0A917K277"/>
<evidence type="ECO:0000256" key="2">
    <source>
        <dbReference type="ARBA" id="ARBA00022448"/>
    </source>
</evidence>
<keyword evidence="3 4" id="KW-0732">Signal</keyword>
<dbReference type="Pfam" id="PF00497">
    <property type="entry name" value="SBP_bac_3"/>
    <property type="match status" value="1"/>
</dbReference>
<feature type="signal peptide" evidence="4">
    <location>
        <begin position="1"/>
        <end position="22"/>
    </location>
</feature>
<dbReference type="EMBL" id="BAAAHC010000028">
    <property type="protein sequence ID" value="GAA0540687.1"/>
    <property type="molecule type" value="Genomic_DNA"/>
</dbReference>
<evidence type="ECO:0000313" key="6">
    <source>
        <dbReference type="EMBL" id="GAA0540687.1"/>
    </source>
</evidence>
<evidence type="ECO:0000313" key="8">
    <source>
        <dbReference type="Proteomes" id="UP000597989"/>
    </source>
</evidence>
<evidence type="ECO:0000313" key="7">
    <source>
        <dbReference type="EMBL" id="GGI97258.1"/>
    </source>
</evidence>
<evidence type="ECO:0000313" key="9">
    <source>
        <dbReference type="Proteomes" id="UP001500220"/>
    </source>
</evidence>
<dbReference type="PROSITE" id="PS51257">
    <property type="entry name" value="PROKAR_LIPOPROTEIN"/>
    <property type="match status" value="1"/>
</dbReference>
<keyword evidence="2" id="KW-0813">Transport</keyword>
<keyword evidence="9" id="KW-1185">Reference proteome</keyword>
<dbReference type="InterPro" id="IPR051455">
    <property type="entry name" value="Bact_solute-bind_prot3"/>
</dbReference>
<name>A0A917K277_9PSEU</name>
<protein>
    <recommendedName>
        <fullName evidence="5">Solute-binding protein family 3/N-terminal domain-containing protein</fullName>
    </recommendedName>
</protein>
<accession>A0A917K277</accession>
<evidence type="ECO:0000256" key="3">
    <source>
        <dbReference type="ARBA" id="ARBA00022729"/>
    </source>
</evidence>
<feature type="chain" id="PRO_5038942005" description="Solute-binding protein family 3/N-terminal domain-containing protein" evidence="4">
    <location>
        <begin position="23"/>
        <end position="203"/>
    </location>
</feature>
<reference evidence="6 9" key="2">
    <citation type="journal article" date="2019" name="Int. J. Syst. Evol. Microbiol.">
        <title>The Global Catalogue of Microorganisms (GCM) 10K type strain sequencing project: providing services to taxonomists for standard genome sequencing and annotation.</title>
        <authorList>
            <consortium name="The Broad Institute Genomics Platform"/>
            <consortium name="The Broad Institute Genome Sequencing Center for Infectious Disease"/>
            <person name="Wu L."/>
            <person name="Ma J."/>
        </authorList>
    </citation>
    <scope>NUCLEOTIDE SEQUENCE [LARGE SCALE GENOMIC DNA]</scope>
    <source>
        <strain evidence="6 9">JCM 10664</strain>
    </source>
</reference>
<evidence type="ECO:0000256" key="1">
    <source>
        <dbReference type="ARBA" id="ARBA00010333"/>
    </source>
</evidence>
<dbReference type="Gene3D" id="3.40.190.10">
    <property type="entry name" value="Periplasmic binding protein-like II"/>
    <property type="match status" value="1"/>
</dbReference>
<comment type="caution">
    <text evidence="7">The sequence shown here is derived from an EMBL/GenBank/DDBJ whole genome shotgun (WGS) entry which is preliminary data.</text>
</comment>
<reference evidence="7" key="3">
    <citation type="submission" date="2020-09" db="EMBL/GenBank/DDBJ databases">
        <authorList>
            <person name="Sun Q."/>
            <person name="Zhou Y."/>
        </authorList>
    </citation>
    <scope>NUCLEOTIDE SEQUENCE</scope>
    <source>
        <strain evidence="7">CGMCC 4.7206</strain>
    </source>
</reference>
<reference evidence="6" key="4">
    <citation type="submission" date="2023-12" db="EMBL/GenBank/DDBJ databases">
        <authorList>
            <person name="Sun Q."/>
            <person name="Inoue M."/>
        </authorList>
    </citation>
    <scope>NUCLEOTIDE SEQUENCE</scope>
    <source>
        <strain evidence="6">JCM 10664</strain>
    </source>
</reference>
<evidence type="ECO:0000259" key="5">
    <source>
        <dbReference type="Pfam" id="PF00497"/>
    </source>
</evidence>
<evidence type="ECO:0000256" key="4">
    <source>
        <dbReference type="SAM" id="SignalP"/>
    </source>
</evidence>
<dbReference type="EMBL" id="BMMT01000014">
    <property type="protein sequence ID" value="GGI97258.1"/>
    <property type="molecule type" value="Genomic_DNA"/>
</dbReference>